<accession>A0AAV4VCZ2</accession>
<dbReference type="AlphaFoldDB" id="A0AAV4VCZ2"/>
<evidence type="ECO:0000313" key="3">
    <source>
        <dbReference type="Proteomes" id="UP001054945"/>
    </source>
</evidence>
<keyword evidence="3" id="KW-1185">Reference proteome</keyword>
<protein>
    <submittedName>
        <fullName evidence="2">Uncharacterized protein</fullName>
    </submittedName>
</protein>
<feature type="compositionally biased region" description="Polar residues" evidence="1">
    <location>
        <begin position="66"/>
        <end position="77"/>
    </location>
</feature>
<sequence length="113" mass="12141">MDEGTVVDKKLTHSSTNRCESRLLWSGIMLTHTDDCNPPTGKDSFISPQGVPRNVARGVRMPPSVLDSSPTSCQNSGPKKRDGFCTLPNALRVSSRKMSSANCLPLPRSTAPG</sequence>
<gene>
    <name evidence="2" type="ORF">CEXT_662511</name>
</gene>
<feature type="region of interest" description="Disordered" evidence="1">
    <location>
        <begin position="59"/>
        <end position="85"/>
    </location>
</feature>
<comment type="caution">
    <text evidence="2">The sequence shown here is derived from an EMBL/GenBank/DDBJ whole genome shotgun (WGS) entry which is preliminary data.</text>
</comment>
<evidence type="ECO:0000256" key="1">
    <source>
        <dbReference type="SAM" id="MobiDB-lite"/>
    </source>
</evidence>
<evidence type="ECO:0000313" key="2">
    <source>
        <dbReference type="EMBL" id="GIY67835.1"/>
    </source>
</evidence>
<organism evidence="2 3">
    <name type="scientific">Caerostris extrusa</name>
    <name type="common">Bark spider</name>
    <name type="synonym">Caerostris bankana</name>
    <dbReference type="NCBI Taxonomy" id="172846"/>
    <lineage>
        <taxon>Eukaryota</taxon>
        <taxon>Metazoa</taxon>
        <taxon>Ecdysozoa</taxon>
        <taxon>Arthropoda</taxon>
        <taxon>Chelicerata</taxon>
        <taxon>Arachnida</taxon>
        <taxon>Araneae</taxon>
        <taxon>Araneomorphae</taxon>
        <taxon>Entelegynae</taxon>
        <taxon>Araneoidea</taxon>
        <taxon>Araneidae</taxon>
        <taxon>Caerostris</taxon>
    </lineage>
</organism>
<reference evidence="2 3" key="1">
    <citation type="submission" date="2021-06" db="EMBL/GenBank/DDBJ databases">
        <title>Caerostris extrusa draft genome.</title>
        <authorList>
            <person name="Kono N."/>
            <person name="Arakawa K."/>
        </authorList>
    </citation>
    <scope>NUCLEOTIDE SEQUENCE [LARGE SCALE GENOMIC DNA]</scope>
</reference>
<proteinExistence type="predicted"/>
<dbReference type="Proteomes" id="UP001054945">
    <property type="component" value="Unassembled WGS sequence"/>
</dbReference>
<dbReference type="EMBL" id="BPLR01014287">
    <property type="protein sequence ID" value="GIY67835.1"/>
    <property type="molecule type" value="Genomic_DNA"/>
</dbReference>
<name>A0AAV4VCZ2_CAEEX</name>